<comment type="caution">
    <text evidence="4">The sequence shown here is derived from an EMBL/GenBank/DDBJ whole genome shotgun (WGS) entry which is preliminary data.</text>
</comment>
<sequence length="160" mass="18101">MDIEKLKQWMEFAQRVQGSGDFWNSIFDQDQTNSFMNTNSGPAPSQPIVQTPVSPQQELPLVDVYINEKSLFLIASMPGVAKEDMKVSFNHQSVTIRGIVKPLFHHATPLVTERKYGPFERTIKIPAPVENANSAAKYLNGLLIITFTRIEHCDEQIIIE</sequence>
<dbReference type="Gene3D" id="2.60.40.790">
    <property type="match status" value="1"/>
</dbReference>
<evidence type="ECO:0000259" key="3">
    <source>
        <dbReference type="PROSITE" id="PS01031"/>
    </source>
</evidence>
<evidence type="ECO:0000256" key="2">
    <source>
        <dbReference type="RuleBase" id="RU003616"/>
    </source>
</evidence>
<evidence type="ECO:0000256" key="1">
    <source>
        <dbReference type="PROSITE-ProRule" id="PRU00285"/>
    </source>
</evidence>
<organism evidence="4 5">
    <name type="scientific">Heyndrickxia acidicola</name>
    <dbReference type="NCBI Taxonomy" id="209389"/>
    <lineage>
        <taxon>Bacteria</taxon>
        <taxon>Bacillati</taxon>
        <taxon>Bacillota</taxon>
        <taxon>Bacilli</taxon>
        <taxon>Bacillales</taxon>
        <taxon>Bacillaceae</taxon>
        <taxon>Heyndrickxia</taxon>
    </lineage>
</organism>
<protein>
    <submittedName>
        <fullName evidence="4">Hsp20/alpha crystallin family protein</fullName>
    </submittedName>
</protein>
<evidence type="ECO:0000313" key="4">
    <source>
        <dbReference type="EMBL" id="MED1205743.1"/>
    </source>
</evidence>
<name>A0ABU6MMZ9_9BACI</name>
<keyword evidence="5" id="KW-1185">Reference proteome</keyword>
<dbReference type="Proteomes" id="UP001341444">
    <property type="component" value="Unassembled WGS sequence"/>
</dbReference>
<dbReference type="Pfam" id="PF00011">
    <property type="entry name" value="HSP20"/>
    <property type="match status" value="1"/>
</dbReference>
<dbReference type="InterPro" id="IPR008978">
    <property type="entry name" value="HSP20-like_chaperone"/>
</dbReference>
<accession>A0ABU6MMZ9</accession>
<evidence type="ECO:0000313" key="5">
    <source>
        <dbReference type="Proteomes" id="UP001341444"/>
    </source>
</evidence>
<feature type="domain" description="SHSP" evidence="3">
    <location>
        <begin position="53"/>
        <end position="160"/>
    </location>
</feature>
<dbReference type="InterPro" id="IPR002068">
    <property type="entry name" value="A-crystallin/Hsp20_dom"/>
</dbReference>
<dbReference type="PROSITE" id="PS01031">
    <property type="entry name" value="SHSP"/>
    <property type="match status" value="1"/>
</dbReference>
<reference evidence="4 5" key="1">
    <citation type="submission" date="2023-03" db="EMBL/GenBank/DDBJ databases">
        <title>Bacillus Genome Sequencing.</title>
        <authorList>
            <person name="Dunlap C."/>
        </authorList>
    </citation>
    <scope>NUCLEOTIDE SEQUENCE [LARGE SCALE GENOMIC DNA]</scope>
    <source>
        <strain evidence="4 5">B-23453</strain>
    </source>
</reference>
<dbReference type="SUPFAM" id="SSF49764">
    <property type="entry name" value="HSP20-like chaperones"/>
    <property type="match status" value="1"/>
</dbReference>
<gene>
    <name evidence="4" type="ORF">P4T90_22165</name>
</gene>
<dbReference type="RefSeq" id="WP_066264184.1">
    <property type="nucleotide sequence ID" value="NZ_JARMAB010000040.1"/>
</dbReference>
<dbReference type="CDD" id="cd06464">
    <property type="entry name" value="ACD_sHsps-like"/>
    <property type="match status" value="1"/>
</dbReference>
<proteinExistence type="inferred from homology"/>
<dbReference type="EMBL" id="JARMAB010000040">
    <property type="protein sequence ID" value="MED1205743.1"/>
    <property type="molecule type" value="Genomic_DNA"/>
</dbReference>
<comment type="similarity">
    <text evidence="1 2">Belongs to the small heat shock protein (HSP20) family.</text>
</comment>